<evidence type="ECO:0000256" key="4">
    <source>
        <dbReference type="ARBA" id="ARBA00022490"/>
    </source>
</evidence>
<evidence type="ECO:0000256" key="5">
    <source>
        <dbReference type="SAM" id="MobiDB-lite"/>
    </source>
</evidence>
<keyword evidence="3" id="KW-0813">Transport</keyword>
<sequence length="360" mass="41204">MAQMKGERIVVKLRKLLDANEYYEAHQLYRTLYFRYSNSKRFEELQELLYEGADRFLSRGQFNSGADLASLYLDAVNADANMKLRLSDDKCCVQLSQRIADLMHKIPSKSSERVSFMMSALKLRSDVFPLPLIHYQFALILWREKNFPESRYHFLHSPDTCGEDCALMLIEYHITSGYPSEVDLFIAQFILQLLCIKKVVKNRVPIEECVESSCSPSTSSSNGLKIIGCKSVQHAYANKALQCFTTKHPQIQKKNPPFLLPLLNFLWFLLLAIDSGKSSTFKVLCDLYSPILKRDPSYNDYLSKIGELYFGLQSTARNRPMGGFLGNLLQSFFEDENDNNEEETLSAGTAANRQVDEELD</sequence>
<dbReference type="AlphaFoldDB" id="A0A3S3PL90"/>
<evidence type="ECO:0000256" key="3">
    <source>
        <dbReference type="ARBA" id="ARBA00022448"/>
    </source>
</evidence>
<proteinExistence type="inferred from homology"/>
<keyword evidence="4" id="KW-0963">Cytoplasm</keyword>
<name>A0A3S3PL90_9ACAR</name>
<dbReference type="GO" id="GO:0045048">
    <property type="term" value="P:protein insertion into ER membrane"/>
    <property type="evidence" value="ECO:0007669"/>
    <property type="project" value="InterPro"/>
</dbReference>
<comment type="subcellular location">
    <subcellularLocation>
        <location evidence="1">Cytoplasm</location>
        <location evidence="1">Cytosol</location>
    </subcellularLocation>
</comment>
<keyword evidence="7" id="KW-1185">Reference proteome</keyword>
<evidence type="ECO:0000313" key="7">
    <source>
        <dbReference type="Proteomes" id="UP000285301"/>
    </source>
</evidence>
<comment type="similarity">
    <text evidence="2">Belongs to the GET4 family.</text>
</comment>
<feature type="region of interest" description="Disordered" evidence="5">
    <location>
        <begin position="340"/>
        <end position="360"/>
    </location>
</feature>
<accession>A0A3S3PL90</accession>
<evidence type="ECO:0000256" key="2">
    <source>
        <dbReference type="ARBA" id="ARBA00005351"/>
    </source>
</evidence>
<dbReference type="PANTHER" id="PTHR12875">
    <property type="entry name" value="GOLGI TO ER TRAFFIC PROTEIN 4 HOMOLOG"/>
    <property type="match status" value="1"/>
</dbReference>
<protein>
    <submittedName>
        <fullName evidence="6">Golgi to ER traffic protein 4-like protein</fullName>
    </submittedName>
</protein>
<gene>
    <name evidence="6" type="ORF">B4U79_07476</name>
</gene>
<dbReference type="OrthoDB" id="10252405at2759"/>
<dbReference type="Proteomes" id="UP000285301">
    <property type="component" value="Unassembled WGS sequence"/>
</dbReference>
<dbReference type="GO" id="GO:0071818">
    <property type="term" value="C:BAT3 complex"/>
    <property type="evidence" value="ECO:0007669"/>
    <property type="project" value="TreeGrafter"/>
</dbReference>
<comment type="caution">
    <text evidence="6">The sequence shown here is derived from an EMBL/GenBank/DDBJ whole genome shotgun (WGS) entry which is preliminary data.</text>
</comment>
<dbReference type="PANTHER" id="PTHR12875:SF0">
    <property type="entry name" value="GOLGI TO ER TRAFFIC PROTEIN 4 HOMOLOG"/>
    <property type="match status" value="1"/>
</dbReference>
<dbReference type="InterPro" id="IPR011990">
    <property type="entry name" value="TPR-like_helical_dom_sf"/>
</dbReference>
<organism evidence="6 7">
    <name type="scientific">Dinothrombium tinctorium</name>
    <dbReference type="NCBI Taxonomy" id="1965070"/>
    <lineage>
        <taxon>Eukaryota</taxon>
        <taxon>Metazoa</taxon>
        <taxon>Ecdysozoa</taxon>
        <taxon>Arthropoda</taxon>
        <taxon>Chelicerata</taxon>
        <taxon>Arachnida</taxon>
        <taxon>Acari</taxon>
        <taxon>Acariformes</taxon>
        <taxon>Trombidiformes</taxon>
        <taxon>Prostigmata</taxon>
        <taxon>Anystina</taxon>
        <taxon>Parasitengona</taxon>
        <taxon>Trombidioidea</taxon>
        <taxon>Trombidiidae</taxon>
        <taxon>Dinothrombium</taxon>
    </lineage>
</organism>
<dbReference type="Gene3D" id="1.25.40.10">
    <property type="entry name" value="Tetratricopeptide repeat domain"/>
    <property type="match status" value="1"/>
</dbReference>
<dbReference type="Pfam" id="PF04190">
    <property type="entry name" value="GET4"/>
    <property type="match status" value="1"/>
</dbReference>
<dbReference type="EMBL" id="NCKU01001488">
    <property type="protein sequence ID" value="RWS12009.1"/>
    <property type="molecule type" value="Genomic_DNA"/>
</dbReference>
<evidence type="ECO:0000313" key="6">
    <source>
        <dbReference type="EMBL" id="RWS12009.1"/>
    </source>
</evidence>
<evidence type="ECO:0000256" key="1">
    <source>
        <dbReference type="ARBA" id="ARBA00004514"/>
    </source>
</evidence>
<reference evidence="6 7" key="1">
    <citation type="journal article" date="2018" name="Gigascience">
        <title>Genomes of trombidid mites reveal novel predicted allergens and laterally-transferred genes associated with secondary metabolism.</title>
        <authorList>
            <person name="Dong X."/>
            <person name="Chaisiri K."/>
            <person name="Xia D."/>
            <person name="Armstrong S.D."/>
            <person name="Fang Y."/>
            <person name="Donnelly M.J."/>
            <person name="Kadowaki T."/>
            <person name="McGarry J.W."/>
            <person name="Darby A.C."/>
            <person name="Makepeace B.L."/>
        </authorList>
    </citation>
    <scope>NUCLEOTIDE SEQUENCE [LARGE SCALE GENOMIC DNA]</scope>
    <source>
        <strain evidence="6">UoL-WK</strain>
    </source>
</reference>
<dbReference type="FunFam" id="1.25.40.10:FF:000060">
    <property type="entry name" value="Golgi to ER traffic protein 4 homolog"/>
    <property type="match status" value="1"/>
</dbReference>
<dbReference type="InterPro" id="IPR007317">
    <property type="entry name" value="GET4"/>
</dbReference>
<dbReference type="STRING" id="1965070.A0A3S3PL90"/>